<dbReference type="SUPFAM" id="SSF46689">
    <property type="entry name" value="Homeodomain-like"/>
    <property type="match status" value="1"/>
</dbReference>
<dbReference type="EMBL" id="CP124756">
    <property type="protein sequence ID" value="WGZ95151.1"/>
    <property type="molecule type" value="Genomic_DNA"/>
</dbReference>
<dbReference type="KEGG" id="tput:QJT81_03935"/>
<feature type="domain" description="DNA binding HTH" evidence="1">
    <location>
        <begin position="4"/>
        <end position="41"/>
    </location>
</feature>
<dbReference type="GO" id="GO:0043565">
    <property type="term" value="F:sequence-specific DNA binding"/>
    <property type="evidence" value="ECO:0007669"/>
    <property type="project" value="InterPro"/>
</dbReference>
<sequence>MACFEKTLIVQALNHHQGNTRAVMEALDLPRKTLTDKMKKYGLDREQFRD</sequence>
<name>A0AA95HD77_9GAMM</name>
<reference evidence="2" key="1">
    <citation type="journal article" date="2023" name="Int. J. Mol. Sci.">
        <title>Metagenomics Revealed a New Genus 'Candidatus Thiocaldithrix dubininis' gen. nov., sp. nov. and a New Species 'Candidatus Thiothrix putei' sp. nov. in the Family Thiotrichaceae, Some Members of Which Have Traits of Both Na+- and H+-Motive Energetics.</title>
        <authorList>
            <person name="Ravin N.V."/>
            <person name="Muntyan M.S."/>
            <person name="Smolyakov D.D."/>
            <person name="Rudenko T.S."/>
            <person name="Beletsky A.V."/>
            <person name="Mardanov A.V."/>
            <person name="Grabovich M.Y."/>
        </authorList>
    </citation>
    <scope>NUCLEOTIDE SEQUENCE</scope>
    <source>
        <strain evidence="2">GKL-02</strain>
    </source>
</reference>
<dbReference type="PRINTS" id="PR01590">
    <property type="entry name" value="HTHFIS"/>
</dbReference>
<dbReference type="InterPro" id="IPR009057">
    <property type="entry name" value="Homeodomain-like_sf"/>
</dbReference>
<reference evidence="2" key="2">
    <citation type="submission" date="2023-04" db="EMBL/GenBank/DDBJ databases">
        <authorList>
            <person name="Beletskiy A.V."/>
            <person name="Mardanov A.V."/>
            <person name="Ravin N.V."/>
        </authorList>
    </citation>
    <scope>NUCLEOTIDE SEQUENCE</scope>
    <source>
        <strain evidence="2">GKL-02</strain>
    </source>
</reference>
<evidence type="ECO:0000259" key="1">
    <source>
        <dbReference type="Pfam" id="PF02954"/>
    </source>
</evidence>
<dbReference type="Proteomes" id="UP001301326">
    <property type="component" value="Chromosome"/>
</dbReference>
<organism evidence="2">
    <name type="scientific">Candidatus Thiothrix putei</name>
    <dbReference type="NCBI Taxonomy" id="3080811"/>
    <lineage>
        <taxon>Bacteria</taxon>
        <taxon>Pseudomonadati</taxon>
        <taxon>Pseudomonadota</taxon>
        <taxon>Gammaproteobacteria</taxon>
        <taxon>Thiotrichales</taxon>
        <taxon>Thiotrichaceae</taxon>
        <taxon>Thiothrix</taxon>
    </lineage>
</organism>
<dbReference type="InterPro" id="IPR002197">
    <property type="entry name" value="HTH_Fis"/>
</dbReference>
<proteinExistence type="predicted"/>
<dbReference type="Gene3D" id="1.10.10.60">
    <property type="entry name" value="Homeodomain-like"/>
    <property type="match status" value="1"/>
</dbReference>
<dbReference type="AlphaFoldDB" id="A0AA95HD77"/>
<evidence type="ECO:0000313" key="2">
    <source>
        <dbReference type="EMBL" id="WGZ95151.1"/>
    </source>
</evidence>
<gene>
    <name evidence="2" type="ORF">QJT81_03935</name>
</gene>
<accession>A0AA95HD77</accession>
<protein>
    <submittedName>
        <fullName evidence="2">Helix-turn-helix domain-containing protein</fullName>
    </submittedName>
</protein>
<dbReference type="Pfam" id="PF02954">
    <property type="entry name" value="HTH_8"/>
    <property type="match status" value="1"/>
</dbReference>